<accession>A0ABW4SHJ2</accession>
<dbReference type="GO" id="GO:0016301">
    <property type="term" value="F:kinase activity"/>
    <property type="evidence" value="ECO:0007669"/>
    <property type="project" value="UniProtKB-KW"/>
</dbReference>
<dbReference type="RefSeq" id="WP_381537616.1">
    <property type="nucleotide sequence ID" value="NZ_JBHUGI010000025.1"/>
</dbReference>
<dbReference type="EC" id="2.7.1.-" evidence="14"/>
<proteinExistence type="inferred from homology"/>
<evidence type="ECO:0000256" key="10">
    <source>
        <dbReference type="ARBA" id="ARBA00023098"/>
    </source>
</evidence>
<keyword evidence="15" id="KW-1185">Reference proteome</keyword>
<keyword evidence="9" id="KW-0460">Magnesium</keyword>
<evidence type="ECO:0000256" key="9">
    <source>
        <dbReference type="ARBA" id="ARBA00022842"/>
    </source>
</evidence>
<evidence type="ECO:0000256" key="7">
    <source>
        <dbReference type="ARBA" id="ARBA00022777"/>
    </source>
</evidence>
<name>A0ABW4SHJ2_9BACL</name>
<keyword evidence="10" id="KW-0443">Lipid metabolism</keyword>
<dbReference type="SUPFAM" id="SSF111331">
    <property type="entry name" value="NAD kinase/diacylglycerol kinase-like"/>
    <property type="match status" value="1"/>
</dbReference>
<dbReference type="Gene3D" id="2.60.200.40">
    <property type="match status" value="1"/>
</dbReference>
<dbReference type="Gene3D" id="3.40.50.10330">
    <property type="entry name" value="Probable inorganic polyphosphate/atp-NAD kinase, domain 1"/>
    <property type="match status" value="1"/>
</dbReference>
<keyword evidence="4 14" id="KW-0808">Transferase</keyword>
<dbReference type="InterPro" id="IPR005218">
    <property type="entry name" value="Diacylglycerol/lipid_kinase"/>
</dbReference>
<evidence type="ECO:0000313" key="14">
    <source>
        <dbReference type="EMBL" id="MFD1928345.1"/>
    </source>
</evidence>
<dbReference type="InterPro" id="IPR050187">
    <property type="entry name" value="Lipid_Phosphate_FormReg"/>
</dbReference>
<dbReference type="PANTHER" id="PTHR12358:SF106">
    <property type="entry name" value="LIPID KINASE YEGS"/>
    <property type="match status" value="1"/>
</dbReference>
<evidence type="ECO:0000256" key="3">
    <source>
        <dbReference type="ARBA" id="ARBA00022516"/>
    </source>
</evidence>
<keyword evidence="3" id="KW-0444">Lipid biosynthesis</keyword>
<organism evidence="14 15">
    <name type="scientific">Sporosarcina siberiensis</name>
    <dbReference type="NCBI Taxonomy" id="1365606"/>
    <lineage>
        <taxon>Bacteria</taxon>
        <taxon>Bacillati</taxon>
        <taxon>Bacillota</taxon>
        <taxon>Bacilli</taxon>
        <taxon>Bacillales</taxon>
        <taxon>Caryophanaceae</taxon>
        <taxon>Sporosarcina</taxon>
    </lineage>
</organism>
<evidence type="ECO:0000256" key="1">
    <source>
        <dbReference type="ARBA" id="ARBA00001946"/>
    </source>
</evidence>
<dbReference type="InterPro" id="IPR045540">
    <property type="entry name" value="YegS/DAGK_C"/>
</dbReference>
<evidence type="ECO:0000256" key="8">
    <source>
        <dbReference type="ARBA" id="ARBA00022840"/>
    </source>
</evidence>
<dbReference type="SMART" id="SM00046">
    <property type="entry name" value="DAGKc"/>
    <property type="match status" value="1"/>
</dbReference>
<comment type="cofactor">
    <cofactor evidence="1">
        <name>Mg(2+)</name>
        <dbReference type="ChEBI" id="CHEBI:18420"/>
    </cofactor>
</comment>
<keyword evidence="8" id="KW-0067">ATP-binding</keyword>
<keyword evidence="6" id="KW-0547">Nucleotide-binding</keyword>
<keyword evidence="12" id="KW-1208">Phospholipid metabolism</keyword>
<dbReference type="PANTHER" id="PTHR12358">
    <property type="entry name" value="SPHINGOSINE KINASE"/>
    <property type="match status" value="1"/>
</dbReference>
<keyword evidence="7 14" id="KW-0418">Kinase</keyword>
<evidence type="ECO:0000313" key="15">
    <source>
        <dbReference type="Proteomes" id="UP001597218"/>
    </source>
</evidence>
<dbReference type="Pfam" id="PF00781">
    <property type="entry name" value="DAGK_cat"/>
    <property type="match status" value="1"/>
</dbReference>
<keyword evidence="11" id="KW-0594">Phospholipid biosynthesis</keyword>
<dbReference type="PROSITE" id="PS50146">
    <property type="entry name" value="DAGK"/>
    <property type="match status" value="1"/>
</dbReference>
<evidence type="ECO:0000256" key="5">
    <source>
        <dbReference type="ARBA" id="ARBA00022723"/>
    </source>
</evidence>
<comment type="caution">
    <text evidence="14">The sequence shown here is derived from an EMBL/GenBank/DDBJ whole genome shotgun (WGS) entry which is preliminary data.</text>
</comment>
<evidence type="ECO:0000256" key="6">
    <source>
        <dbReference type="ARBA" id="ARBA00022741"/>
    </source>
</evidence>
<protein>
    <submittedName>
        <fullName evidence="14">Diacylglycerol/lipid kinase family protein</fullName>
        <ecNumber evidence="14">2.7.1.-</ecNumber>
    </submittedName>
</protein>
<dbReference type="Pfam" id="PF19279">
    <property type="entry name" value="YegS_C"/>
    <property type="match status" value="1"/>
</dbReference>
<comment type="similarity">
    <text evidence="2">Belongs to the diacylglycerol/lipid kinase family.</text>
</comment>
<evidence type="ECO:0000256" key="4">
    <source>
        <dbReference type="ARBA" id="ARBA00022679"/>
    </source>
</evidence>
<gene>
    <name evidence="14" type="ORF">ACFSFY_09755</name>
</gene>
<reference evidence="15" key="1">
    <citation type="journal article" date="2019" name="Int. J. Syst. Evol. Microbiol.">
        <title>The Global Catalogue of Microorganisms (GCM) 10K type strain sequencing project: providing services to taxonomists for standard genome sequencing and annotation.</title>
        <authorList>
            <consortium name="The Broad Institute Genomics Platform"/>
            <consortium name="The Broad Institute Genome Sequencing Center for Infectious Disease"/>
            <person name="Wu L."/>
            <person name="Ma J."/>
        </authorList>
    </citation>
    <scope>NUCLEOTIDE SEQUENCE [LARGE SCALE GENOMIC DNA]</scope>
    <source>
        <strain evidence="15">CGMCC 4.7177</strain>
    </source>
</reference>
<keyword evidence="5" id="KW-0479">Metal-binding</keyword>
<dbReference type="InterPro" id="IPR016064">
    <property type="entry name" value="NAD/diacylglycerol_kinase_sf"/>
</dbReference>
<evidence type="ECO:0000259" key="13">
    <source>
        <dbReference type="PROSITE" id="PS50146"/>
    </source>
</evidence>
<evidence type="ECO:0000256" key="2">
    <source>
        <dbReference type="ARBA" id="ARBA00005983"/>
    </source>
</evidence>
<feature type="domain" description="DAGKc" evidence="13">
    <location>
        <begin position="1"/>
        <end position="132"/>
    </location>
</feature>
<dbReference type="NCBIfam" id="TIGR00147">
    <property type="entry name" value="YegS/Rv2252/BmrU family lipid kinase"/>
    <property type="match status" value="1"/>
</dbReference>
<evidence type="ECO:0000256" key="12">
    <source>
        <dbReference type="ARBA" id="ARBA00023264"/>
    </source>
</evidence>
<dbReference type="EMBL" id="JBHUGI010000025">
    <property type="protein sequence ID" value="MFD1928345.1"/>
    <property type="molecule type" value="Genomic_DNA"/>
</dbReference>
<evidence type="ECO:0000256" key="11">
    <source>
        <dbReference type="ARBA" id="ARBA00023209"/>
    </source>
</evidence>
<dbReference type="InterPro" id="IPR001206">
    <property type="entry name" value="Diacylglycerol_kinase_cat_dom"/>
</dbReference>
<dbReference type="Proteomes" id="UP001597218">
    <property type="component" value="Unassembled WGS sequence"/>
</dbReference>
<sequence length="299" mass="32525">MKKSALVIINPSSGKEQATEYEEQIRETLQDTYSEITVKYTEGEGDATRFAKEAAENNYDFVVSLGGDGTVNETVNGLAPFNNPPKLGIIPMGTVNDLARSLNIPMKPVDAIKLLVSGTETKIDIGMANDDIYFTNILGIGSAAKAIHHVDSAEKSKIGPIAYLKAIGKEIMDDHTFPIKFEMEEDIWEGDVSVVLISLIDSLGGIKTIVNEVENGDGNFHIFAVKHLNLTELAKMTPSIVMGKLKESENVQYFKTGQVNITTSAGETQESDIDGEQGPNLPLDLKVLQQHITIISNKS</sequence>
<dbReference type="InterPro" id="IPR017438">
    <property type="entry name" value="ATP-NAD_kinase_N"/>
</dbReference>